<evidence type="ECO:0000313" key="9">
    <source>
        <dbReference type="EMBL" id="MBL1408733.1"/>
    </source>
</evidence>
<proteinExistence type="inferred from homology"/>
<comment type="similarity">
    <text evidence="1">Belongs to the peptidase M16 family.</text>
</comment>
<organism evidence="9 10">
    <name type="scientific">Sphingobacterium faecale</name>
    <dbReference type="NCBI Taxonomy" id="2803775"/>
    <lineage>
        <taxon>Bacteria</taxon>
        <taxon>Pseudomonadati</taxon>
        <taxon>Bacteroidota</taxon>
        <taxon>Sphingobacteriia</taxon>
        <taxon>Sphingobacteriales</taxon>
        <taxon>Sphingobacteriaceae</taxon>
        <taxon>Sphingobacterium</taxon>
    </lineage>
</organism>
<keyword evidence="2" id="KW-0645">Protease</keyword>
<name>A0ABS1R211_9SPHI</name>
<gene>
    <name evidence="9" type="ORF">JKG61_08235</name>
</gene>
<keyword evidence="4" id="KW-0862">Zinc</keyword>
<sequence>MTIRFLIPALTLLFATPSLAQRTAEVGAVQFQNASQQSIAAQSLLPVDSDVKIGKLANGLTYYIRKNTEPSKRALLNLVVNVGSLMEDNNQLGLAHFTEHMAFNGTRDFPKNELINYLQQAGVKFGADVNASTSFNETIYKLPLPTDDLQVFEKSFSILANWAGLVTFDEDAIDRERGIILEEERSRGKNVAERVKQQALPLLLNDSHYAARLPIGTEQILKTFKPDVIKQFYKDWYRPNLQAVIAVGDFDPVQVEYLIKKNFSKLKNPKSERARVNYSIPPSLSTKVKVITDPEQTSTRFQMIVRHQGTPIKTAEDLRKSIARSLLNRMLGGRVAEWRQQENPPMLIGSIGYGNFLADIDAFTIAVTAKPGQLEQATKQILAINEQAIQFGFTETELQRAKTSLLNTIERQWKEKNKNNSSRYVNEYVAHFLKGTAIPGIDYEYNFIKQNLQYINIAELNALIVALNQTDNRIVIVEAPEKDKDLLPDEPMLLSWINTAGEGITPYQDNIVTTPLLRKIPLGGQVSLKKENPKTGVTELILTNGVKVILKPTPFKNDQIIINGYSYGGTSHAPDSIYSSASVAALFVNRSGIGDLSKGQLNKVLSGRSVNVSSAISEFTESVSGNSSPAELETAMQLIYLLFTQPRKDSIAWSSTISQHQASMANRALNPTQVFQDTVIAVLNNYNPRKTKNGLTDLRDASMDDAYQFYKDRFADASDFTFVLVGALDAAETIPLVEKYLGALPALHRKESYIDAGFRIPSGKIRKIIHKGIEDKSRVQLVYSGNYTYSAEANMQLEALKEVINYRILNRLRAQENGVYTPTVSVAYTNIPKAGYSITISFNCAPDNVRHLIDASIEEITNLKENGPTATELHKFKVAQQRMKEMQIESNVWWVYYLREQYMQRDVPDEELREIQLLDTVTIHSIQSAAKQYTGGENLIEFILMPESVD</sequence>
<dbReference type="Pfam" id="PF05193">
    <property type="entry name" value="Peptidase_M16_C"/>
    <property type="match status" value="2"/>
</dbReference>
<evidence type="ECO:0000256" key="4">
    <source>
        <dbReference type="ARBA" id="ARBA00022833"/>
    </source>
</evidence>
<evidence type="ECO:0000256" key="6">
    <source>
        <dbReference type="SAM" id="SignalP"/>
    </source>
</evidence>
<feature type="domain" description="Peptidase M16 N-terminal" evidence="7">
    <location>
        <begin position="66"/>
        <end position="190"/>
    </location>
</feature>
<dbReference type="Gene3D" id="3.30.830.10">
    <property type="entry name" value="Metalloenzyme, LuxS/M16 peptidase-like"/>
    <property type="match status" value="4"/>
</dbReference>
<feature type="domain" description="Peptidase M16 C-terminal" evidence="8">
    <location>
        <begin position="702"/>
        <end position="875"/>
    </location>
</feature>
<keyword evidence="6" id="KW-0732">Signal</keyword>
<dbReference type="InterPro" id="IPR050626">
    <property type="entry name" value="Peptidase_M16"/>
</dbReference>
<dbReference type="InterPro" id="IPR011765">
    <property type="entry name" value="Pept_M16_N"/>
</dbReference>
<feature type="domain" description="Peptidase M16 C-terminal" evidence="8">
    <location>
        <begin position="224"/>
        <end position="405"/>
    </location>
</feature>
<dbReference type="Pfam" id="PF00675">
    <property type="entry name" value="Peptidase_M16"/>
    <property type="match status" value="1"/>
</dbReference>
<comment type="caution">
    <text evidence="9">The sequence shown here is derived from an EMBL/GenBank/DDBJ whole genome shotgun (WGS) entry which is preliminary data.</text>
</comment>
<feature type="chain" id="PRO_5046698864" evidence="6">
    <location>
        <begin position="21"/>
        <end position="950"/>
    </location>
</feature>
<evidence type="ECO:0000256" key="5">
    <source>
        <dbReference type="ARBA" id="ARBA00023049"/>
    </source>
</evidence>
<feature type="signal peptide" evidence="6">
    <location>
        <begin position="1"/>
        <end position="20"/>
    </location>
</feature>
<evidence type="ECO:0000256" key="1">
    <source>
        <dbReference type="ARBA" id="ARBA00007261"/>
    </source>
</evidence>
<evidence type="ECO:0000256" key="2">
    <source>
        <dbReference type="ARBA" id="ARBA00022670"/>
    </source>
</evidence>
<keyword evidence="5" id="KW-0482">Metalloprotease</keyword>
<evidence type="ECO:0000313" key="10">
    <source>
        <dbReference type="Proteomes" id="UP000625283"/>
    </source>
</evidence>
<keyword evidence="3" id="KW-0378">Hydrolase</keyword>
<dbReference type="SUPFAM" id="SSF63411">
    <property type="entry name" value="LuxS/MPP-like metallohydrolase"/>
    <property type="match status" value="4"/>
</dbReference>
<dbReference type="InterPro" id="IPR011249">
    <property type="entry name" value="Metalloenz_LuxS/M16"/>
</dbReference>
<dbReference type="PANTHER" id="PTHR43690:SF34">
    <property type="entry name" value="ZINC PROTEASE PQQL-LIKE"/>
    <property type="match status" value="1"/>
</dbReference>
<dbReference type="InterPro" id="IPR007863">
    <property type="entry name" value="Peptidase_M16_C"/>
</dbReference>
<dbReference type="PANTHER" id="PTHR43690">
    <property type="entry name" value="NARDILYSIN"/>
    <property type="match status" value="1"/>
</dbReference>
<dbReference type="EMBL" id="JAERTY010000004">
    <property type="protein sequence ID" value="MBL1408733.1"/>
    <property type="molecule type" value="Genomic_DNA"/>
</dbReference>
<dbReference type="RefSeq" id="WP_202102501.1">
    <property type="nucleotide sequence ID" value="NZ_JAERTY010000004.1"/>
</dbReference>
<protein>
    <submittedName>
        <fullName evidence="9">Insulinase family protein</fullName>
    </submittedName>
</protein>
<evidence type="ECO:0000259" key="8">
    <source>
        <dbReference type="Pfam" id="PF05193"/>
    </source>
</evidence>
<keyword evidence="10" id="KW-1185">Reference proteome</keyword>
<accession>A0ABS1R211</accession>
<evidence type="ECO:0000256" key="3">
    <source>
        <dbReference type="ARBA" id="ARBA00022801"/>
    </source>
</evidence>
<evidence type="ECO:0000259" key="7">
    <source>
        <dbReference type="Pfam" id="PF00675"/>
    </source>
</evidence>
<dbReference type="Proteomes" id="UP000625283">
    <property type="component" value="Unassembled WGS sequence"/>
</dbReference>
<reference evidence="9 10" key="1">
    <citation type="submission" date="2021-01" db="EMBL/GenBank/DDBJ databases">
        <title>C459-1 draft genome sequence.</title>
        <authorList>
            <person name="Zhang X.-F."/>
        </authorList>
    </citation>
    <scope>NUCLEOTIDE SEQUENCE [LARGE SCALE GENOMIC DNA]</scope>
    <source>
        <strain evidence="10">C459-1</strain>
    </source>
</reference>